<comment type="catalytic activity">
    <reaction evidence="4">
        <text>a long-chain fatty acyl-CoA + 2 NADPH + 2 H(+) = a long-chain primary fatty alcohol + 2 NADP(+) + CoA</text>
        <dbReference type="Rhea" id="RHEA:52716"/>
        <dbReference type="ChEBI" id="CHEBI:15378"/>
        <dbReference type="ChEBI" id="CHEBI:57287"/>
        <dbReference type="ChEBI" id="CHEBI:57783"/>
        <dbReference type="ChEBI" id="CHEBI:58349"/>
        <dbReference type="ChEBI" id="CHEBI:77396"/>
        <dbReference type="ChEBI" id="CHEBI:83139"/>
        <dbReference type="EC" id="1.2.1.84"/>
    </reaction>
</comment>
<dbReference type="RefSeq" id="XP_016472573.1">
    <property type="nucleotide sequence ID" value="XM_016617087.1"/>
</dbReference>
<evidence type="ECO:0000313" key="8">
    <source>
        <dbReference type="RefSeq" id="XP_016472573.1"/>
    </source>
</evidence>
<evidence type="ECO:0000256" key="1">
    <source>
        <dbReference type="ARBA" id="ARBA00005928"/>
    </source>
</evidence>
<evidence type="ECO:0000256" key="4">
    <source>
        <dbReference type="RuleBase" id="RU363097"/>
    </source>
</evidence>
<dbReference type="OrthoDB" id="429813at2759"/>
<dbReference type="OMA" id="NCILKHF"/>
<keyword evidence="4" id="KW-0521">NADP</keyword>
<keyword evidence="2 4" id="KW-0444">Lipid biosynthesis</keyword>
<evidence type="ECO:0000256" key="2">
    <source>
        <dbReference type="ARBA" id="ARBA00022516"/>
    </source>
</evidence>
<dbReference type="AlphaFoldDB" id="A0A1S4A7F9"/>
<dbReference type="GeneID" id="107794590"/>
<dbReference type="InterPro" id="IPR026055">
    <property type="entry name" value="FAR"/>
</dbReference>
<dbReference type="GO" id="GO:0080019">
    <property type="term" value="F:alcohol-forming very long-chain fatty acyl-CoA reductase activity"/>
    <property type="evidence" value="ECO:0000318"/>
    <property type="project" value="GO_Central"/>
</dbReference>
<dbReference type="GO" id="GO:0102965">
    <property type="term" value="F:alcohol-forming long-chain fatty acyl-CoA reductase activity"/>
    <property type="evidence" value="ECO:0007669"/>
    <property type="project" value="UniProtKB-EC"/>
</dbReference>
<evidence type="ECO:0000259" key="5">
    <source>
        <dbReference type="Pfam" id="PF03015"/>
    </source>
</evidence>
<comment type="similarity">
    <text evidence="1 4">Belongs to the fatty acyl-CoA reductase family.</text>
</comment>
<dbReference type="KEGG" id="nta:107794590"/>
<dbReference type="PANTHER" id="PTHR11011:SF45">
    <property type="entry name" value="FATTY ACYL-COA REDUCTASE CG8306-RELATED"/>
    <property type="match status" value="1"/>
</dbReference>
<accession>A0A1S4A7F9</accession>
<comment type="function">
    <text evidence="4">Catalyzes the reduction of fatty acyl-CoA to fatty alcohols.</text>
</comment>
<dbReference type="EC" id="1.2.1.84" evidence="4"/>
<keyword evidence="3 4" id="KW-0443">Lipid metabolism</keyword>
<dbReference type="InterPro" id="IPR033640">
    <property type="entry name" value="FAR_C"/>
</dbReference>
<dbReference type="InterPro" id="IPR036291">
    <property type="entry name" value="NAD(P)-bd_dom_sf"/>
</dbReference>
<evidence type="ECO:0000313" key="7">
    <source>
        <dbReference type="Proteomes" id="UP000790787"/>
    </source>
</evidence>
<gene>
    <name evidence="8" type="primary">LOC107794590</name>
</gene>
<dbReference type="GO" id="GO:0035336">
    <property type="term" value="P:long-chain fatty-acyl-CoA metabolic process"/>
    <property type="evidence" value="ECO:0000318"/>
    <property type="project" value="GO_Central"/>
</dbReference>
<dbReference type="Gene3D" id="3.40.50.720">
    <property type="entry name" value="NAD(P)-binding Rossmann-like Domain"/>
    <property type="match status" value="1"/>
</dbReference>
<sequence>MEALSTLSSCSVISTTALKLSNNSTRCPAKKVDNMIYCQSSGTNVIKSSSRSSVIRSDHSTAFMEAAGSLVLSPNSNSQAEIKVKDLVPYERHDDGIGITKFLRGKAFLITGATGFLGKVLIEKMLRTAPDVNKIFILIKAKNKEHAMKRLKNEILNADIFKSLKQVHGKFYQTFMLTKLVPVVGNVCESNLGIDEDTSKMIAKEVDIIVNSAANTTFDERYDIALDINTGGPSRLINFAKQCHNLKLFLQVSTAYVNGQRQGRIMEKPFCIGDSIARENLLSGVNHNSFPFLNVEDEIKLVLESKQALDNNSVSQKMKEIGLERANKFGWQDTYVFTKAMGEMMIDSMRGDIPVVIIRPSVIESTYKEPFPGWMEGSRMMDPIILYYGKGQLTGFLVDPNGVLDVVPADMVVNATLAAMAKHGTEGKPGSSVYQVASSAVNPLVFKDLARMLFDHFNRSPYIDSKGRPIHVPKMTLLRSMEDLSSHLWQDAINRSGLTDLADPNSNLSKKLENICRKSVEQAKYLANIYEPYTFYGGRFDNSNTQRLMECMSKEERWQFGFDVESIDWKDYISNVHIPGLRKHVMKGRGSCS</sequence>
<keyword evidence="7" id="KW-1185">Reference proteome</keyword>
<dbReference type="PANTHER" id="PTHR11011">
    <property type="entry name" value="MALE STERILITY PROTEIN 2-RELATED"/>
    <property type="match status" value="1"/>
</dbReference>
<dbReference type="RefSeq" id="XP_016472573.1">
    <property type="nucleotide sequence ID" value="XM_016617087.2"/>
</dbReference>
<evidence type="ECO:0000259" key="6">
    <source>
        <dbReference type="Pfam" id="PF07993"/>
    </source>
</evidence>
<dbReference type="Proteomes" id="UP000790787">
    <property type="component" value="Chromosome 6"/>
</dbReference>
<proteinExistence type="inferred from homology"/>
<feature type="domain" description="Fatty acyl-CoA reductase C-terminal" evidence="5">
    <location>
        <begin position="515"/>
        <end position="587"/>
    </location>
</feature>
<name>A0A1S4A7F9_TOBAC</name>
<dbReference type="PaxDb" id="4097-A0A1S4A7F9"/>
<dbReference type="InterPro" id="IPR013120">
    <property type="entry name" value="FAR_NAD-bd"/>
</dbReference>
<reference evidence="8" key="2">
    <citation type="submission" date="2025-08" db="UniProtKB">
        <authorList>
            <consortium name="RefSeq"/>
        </authorList>
    </citation>
    <scope>IDENTIFICATION</scope>
    <source>
        <tissue evidence="8">Leaf</tissue>
    </source>
</reference>
<dbReference type="CDD" id="cd09071">
    <property type="entry name" value="FAR_C"/>
    <property type="match status" value="1"/>
</dbReference>
<feature type="domain" description="Thioester reductase (TE)" evidence="6">
    <location>
        <begin position="110"/>
        <end position="416"/>
    </location>
</feature>
<dbReference type="Pfam" id="PF07993">
    <property type="entry name" value="NAD_binding_4"/>
    <property type="match status" value="1"/>
</dbReference>
<dbReference type="STRING" id="4097.A0A1S4A7F9"/>
<evidence type="ECO:0000256" key="3">
    <source>
        <dbReference type="ARBA" id="ARBA00023098"/>
    </source>
</evidence>
<dbReference type="SUPFAM" id="SSF51735">
    <property type="entry name" value="NAD(P)-binding Rossmann-fold domains"/>
    <property type="match status" value="1"/>
</dbReference>
<dbReference type="GO" id="GO:0010345">
    <property type="term" value="P:suberin biosynthetic process"/>
    <property type="evidence" value="ECO:0000318"/>
    <property type="project" value="GO_Central"/>
</dbReference>
<protein>
    <recommendedName>
        <fullName evidence="4">Fatty acyl-CoA reductase</fullName>
        <ecNumber evidence="4">1.2.1.84</ecNumber>
    </recommendedName>
</protein>
<reference evidence="7" key="1">
    <citation type="journal article" date="2014" name="Nat. Commun.">
        <title>The tobacco genome sequence and its comparison with those of tomato and potato.</title>
        <authorList>
            <person name="Sierro N."/>
            <person name="Battey J.N."/>
            <person name="Ouadi S."/>
            <person name="Bakaher N."/>
            <person name="Bovet L."/>
            <person name="Willig A."/>
            <person name="Goepfert S."/>
            <person name="Peitsch M.C."/>
            <person name="Ivanov N.V."/>
        </authorList>
    </citation>
    <scope>NUCLEOTIDE SEQUENCE [LARGE SCALE GENOMIC DNA]</scope>
</reference>
<dbReference type="Pfam" id="PF03015">
    <property type="entry name" value="Sterile"/>
    <property type="match status" value="1"/>
</dbReference>
<dbReference type="CDD" id="cd05236">
    <property type="entry name" value="FAR-N_SDR_e"/>
    <property type="match status" value="1"/>
</dbReference>
<organism evidence="7 8">
    <name type="scientific">Nicotiana tabacum</name>
    <name type="common">Common tobacco</name>
    <dbReference type="NCBI Taxonomy" id="4097"/>
    <lineage>
        <taxon>Eukaryota</taxon>
        <taxon>Viridiplantae</taxon>
        <taxon>Streptophyta</taxon>
        <taxon>Embryophyta</taxon>
        <taxon>Tracheophyta</taxon>
        <taxon>Spermatophyta</taxon>
        <taxon>Magnoliopsida</taxon>
        <taxon>eudicotyledons</taxon>
        <taxon>Gunneridae</taxon>
        <taxon>Pentapetalae</taxon>
        <taxon>asterids</taxon>
        <taxon>lamiids</taxon>
        <taxon>Solanales</taxon>
        <taxon>Solanaceae</taxon>
        <taxon>Nicotianoideae</taxon>
        <taxon>Nicotianeae</taxon>
        <taxon>Nicotiana</taxon>
    </lineage>
</organism>
<dbReference type="SMR" id="A0A1S4A7F9"/>
<keyword evidence="4" id="KW-0560">Oxidoreductase</keyword>